<dbReference type="WBParaSite" id="GPUH_0002272801-mRNA-1">
    <property type="protein sequence ID" value="GPUH_0002272801-mRNA-1"/>
    <property type="gene ID" value="GPUH_0002272801"/>
</dbReference>
<feature type="chain" id="PRO_5043139238" evidence="1">
    <location>
        <begin position="19"/>
        <end position="164"/>
    </location>
</feature>
<dbReference type="EMBL" id="UYRT01095735">
    <property type="protein sequence ID" value="VDN40413.1"/>
    <property type="molecule type" value="Genomic_DNA"/>
</dbReference>
<evidence type="ECO:0000313" key="4">
    <source>
        <dbReference type="Proteomes" id="UP000271098"/>
    </source>
</evidence>
<protein>
    <submittedName>
        <fullName evidence="5">Secreted protein</fullName>
    </submittedName>
</protein>
<proteinExistence type="predicted"/>
<accession>A0A183EP10</accession>
<evidence type="ECO:0000313" key="5">
    <source>
        <dbReference type="WBParaSite" id="GPUH_0002272801-mRNA-1"/>
    </source>
</evidence>
<dbReference type="AlphaFoldDB" id="A0A183EP10"/>
<dbReference type="Pfam" id="PF25897">
    <property type="entry name" value="LolA_1st_nematode"/>
    <property type="match status" value="1"/>
</dbReference>
<evidence type="ECO:0000259" key="2">
    <source>
        <dbReference type="Pfam" id="PF25897"/>
    </source>
</evidence>
<organism evidence="5">
    <name type="scientific">Gongylonema pulchrum</name>
    <dbReference type="NCBI Taxonomy" id="637853"/>
    <lineage>
        <taxon>Eukaryota</taxon>
        <taxon>Metazoa</taxon>
        <taxon>Ecdysozoa</taxon>
        <taxon>Nematoda</taxon>
        <taxon>Chromadorea</taxon>
        <taxon>Rhabditida</taxon>
        <taxon>Spirurina</taxon>
        <taxon>Spiruromorpha</taxon>
        <taxon>Spiruroidea</taxon>
        <taxon>Gongylonematidae</taxon>
        <taxon>Gongylonema</taxon>
    </lineage>
</organism>
<evidence type="ECO:0000256" key="1">
    <source>
        <dbReference type="SAM" id="SignalP"/>
    </source>
</evidence>
<keyword evidence="1" id="KW-0732">Signal</keyword>
<keyword evidence="4" id="KW-1185">Reference proteome</keyword>
<sequence length="164" mass="18619">MFFYWFFVLLLAKTTIEAYELKCTPNATAWTQEDSLPAALALKDSYNVVVRHTDWNANRTSLVNERRTPTYAYVTTISRNKSSCTALPDVAALPSLYMQTELAKIVGFNGNSMAQLINFLLKYNFTEHHFENATQLVGGIDAVLWLGCRNDNKTIVQVLVRLIF</sequence>
<evidence type="ECO:0000313" key="3">
    <source>
        <dbReference type="EMBL" id="VDN40413.1"/>
    </source>
</evidence>
<dbReference type="InterPro" id="IPR058830">
    <property type="entry name" value="LolA-like_dom_1st"/>
</dbReference>
<feature type="domain" description="LolA-like" evidence="2">
    <location>
        <begin position="34"/>
        <end position="161"/>
    </location>
</feature>
<feature type="signal peptide" evidence="1">
    <location>
        <begin position="1"/>
        <end position="18"/>
    </location>
</feature>
<dbReference type="Proteomes" id="UP000271098">
    <property type="component" value="Unassembled WGS sequence"/>
</dbReference>
<reference evidence="3 4" key="2">
    <citation type="submission" date="2018-11" db="EMBL/GenBank/DDBJ databases">
        <authorList>
            <consortium name="Pathogen Informatics"/>
        </authorList>
    </citation>
    <scope>NUCLEOTIDE SEQUENCE [LARGE SCALE GENOMIC DNA]</scope>
</reference>
<gene>
    <name evidence="3" type="ORF">GPUH_LOCUS22701</name>
</gene>
<reference evidence="5" key="1">
    <citation type="submission" date="2016-06" db="UniProtKB">
        <authorList>
            <consortium name="WormBaseParasite"/>
        </authorList>
    </citation>
    <scope>IDENTIFICATION</scope>
</reference>
<name>A0A183EP10_9BILA</name>